<evidence type="ECO:0000256" key="1">
    <source>
        <dbReference type="SAM" id="SignalP"/>
    </source>
</evidence>
<dbReference type="Proteomes" id="UP000186559">
    <property type="component" value="Chromosome"/>
</dbReference>
<dbReference type="STRING" id="1229727.Ga0080559_TMP950"/>
<sequence length="109" mass="11705" precursor="true">MRFSTILAATAALTMTASQALAWGDMYMGDATADPSRQPLIQAYPAANYCPSGKQPVIVGGVICCGVPTAGTYYNPADYMPVKRVKKTVTRSYMPRAYAPEGEKGVIYK</sequence>
<keyword evidence="1" id="KW-0732">Signal</keyword>
<name>A0A1U7D0Z0_9RHOB</name>
<dbReference type="AlphaFoldDB" id="A0A1U7D0Z0"/>
<feature type="chain" id="PRO_5010567793" evidence="1">
    <location>
        <begin position="23"/>
        <end position="109"/>
    </location>
</feature>
<proteinExistence type="predicted"/>
<evidence type="ECO:0000313" key="3">
    <source>
        <dbReference type="Proteomes" id="UP000186559"/>
    </source>
</evidence>
<dbReference type="RefSeq" id="WP_076622323.1">
    <property type="nucleotide sequence ID" value="NZ_BMEW01000002.1"/>
</dbReference>
<protein>
    <submittedName>
        <fullName evidence="2">Uncharacterized protein</fullName>
    </submittedName>
</protein>
<dbReference type="OrthoDB" id="7875085at2"/>
<accession>A0A1U7D0Z0</accession>
<organism evidence="2 3">
    <name type="scientific">Salipiger profundus</name>
    <dbReference type="NCBI Taxonomy" id="1229727"/>
    <lineage>
        <taxon>Bacteria</taxon>
        <taxon>Pseudomonadati</taxon>
        <taxon>Pseudomonadota</taxon>
        <taxon>Alphaproteobacteria</taxon>
        <taxon>Rhodobacterales</taxon>
        <taxon>Roseobacteraceae</taxon>
        <taxon>Salipiger</taxon>
    </lineage>
</organism>
<feature type="signal peptide" evidence="1">
    <location>
        <begin position="1"/>
        <end position="22"/>
    </location>
</feature>
<dbReference type="KEGG" id="tpro:Ga0080559_TMP950"/>
<reference evidence="2 3" key="1">
    <citation type="submission" date="2016-03" db="EMBL/GenBank/DDBJ databases">
        <title>Deep-sea bacteria in the southern Pacific.</title>
        <authorList>
            <person name="Tang K."/>
        </authorList>
    </citation>
    <scope>NUCLEOTIDE SEQUENCE [LARGE SCALE GENOMIC DNA]</scope>
    <source>
        <strain evidence="2 3">JLT2016</strain>
    </source>
</reference>
<gene>
    <name evidence="2" type="ORF">Ga0080559_TMP950</name>
</gene>
<dbReference type="EMBL" id="CP014796">
    <property type="protein sequence ID" value="APX21746.1"/>
    <property type="molecule type" value="Genomic_DNA"/>
</dbReference>
<keyword evidence="3" id="KW-1185">Reference proteome</keyword>
<evidence type="ECO:0000313" key="2">
    <source>
        <dbReference type="EMBL" id="APX21746.1"/>
    </source>
</evidence>